<feature type="compositionally biased region" description="Basic and acidic residues" evidence="1">
    <location>
        <begin position="119"/>
        <end position="135"/>
    </location>
</feature>
<evidence type="ECO:0000313" key="2">
    <source>
        <dbReference type="EMBL" id="GBP58051.1"/>
    </source>
</evidence>
<reference evidence="2 3" key="1">
    <citation type="journal article" date="2019" name="Commun. Biol.">
        <title>The bagworm genome reveals a unique fibroin gene that provides high tensile strength.</title>
        <authorList>
            <person name="Kono N."/>
            <person name="Nakamura H."/>
            <person name="Ohtoshi R."/>
            <person name="Tomita M."/>
            <person name="Numata K."/>
            <person name="Arakawa K."/>
        </authorList>
    </citation>
    <scope>NUCLEOTIDE SEQUENCE [LARGE SCALE GENOMIC DNA]</scope>
</reference>
<proteinExistence type="predicted"/>
<dbReference type="OrthoDB" id="6379801at2759"/>
<dbReference type="AlphaFoldDB" id="A0A4C1X2W2"/>
<keyword evidence="3" id="KW-1185">Reference proteome</keyword>
<feature type="compositionally biased region" description="Basic and acidic residues" evidence="1">
    <location>
        <begin position="158"/>
        <end position="167"/>
    </location>
</feature>
<protein>
    <submittedName>
        <fullName evidence="2">Uncharacterized protein</fullName>
    </submittedName>
</protein>
<comment type="caution">
    <text evidence="2">The sequence shown here is derived from an EMBL/GenBank/DDBJ whole genome shotgun (WGS) entry which is preliminary data.</text>
</comment>
<accession>A0A4C1X2W2</accession>
<organism evidence="2 3">
    <name type="scientific">Eumeta variegata</name>
    <name type="common">Bagworm moth</name>
    <name type="synonym">Eumeta japonica</name>
    <dbReference type="NCBI Taxonomy" id="151549"/>
    <lineage>
        <taxon>Eukaryota</taxon>
        <taxon>Metazoa</taxon>
        <taxon>Ecdysozoa</taxon>
        <taxon>Arthropoda</taxon>
        <taxon>Hexapoda</taxon>
        <taxon>Insecta</taxon>
        <taxon>Pterygota</taxon>
        <taxon>Neoptera</taxon>
        <taxon>Endopterygota</taxon>
        <taxon>Lepidoptera</taxon>
        <taxon>Glossata</taxon>
        <taxon>Ditrysia</taxon>
        <taxon>Tineoidea</taxon>
        <taxon>Psychidae</taxon>
        <taxon>Oiketicinae</taxon>
        <taxon>Eumeta</taxon>
    </lineage>
</organism>
<gene>
    <name evidence="2" type="ORF">EVAR_39767_1</name>
</gene>
<sequence>MLFCYAPVTERPTKIGIRGLPVDTAPNTIITAMQELGFPAEYARPIPPRKGRPGCLFYARLGHTNQDGLQRLRSGIHRRIATGRSDAYVAAKVTWWPTARGPGTKNPCAQTDKALTRQATRDVRPLEEKLAKEGSRSPPPIPAEQDPTTLHRWRRRGQGAEEARRLDATAPSIMPQTMTAPQEEEPEPGPSTAVLEPPQNWRDRPERAIPTKGLRAAKRSTEGRRTERQRRRRIDRFPLLPPPHQFTDPPTCLPTHAYPGSRPGAPLMMMAPQATRTEQPTSQIAVTLPQTMPLTRLQHQGMPPMGPLTFARPPARVTRGPQQLMPLTWVQARMMEALRAVLTGQDSVTALLQILLLDPAEHTPTSE</sequence>
<dbReference type="Proteomes" id="UP000299102">
    <property type="component" value="Unassembled WGS sequence"/>
</dbReference>
<evidence type="ECO:0000313" key="3">
    <source>
        <dbReference type="Proteomes" id="UP000299102"/>
    </source>
</evidence>
<name>A0A4C1X2W2_EUMVA</name>
<dbReference type="EMBL" id="BGZK01000726">
    <property type="protein sequence ID" value="GBP58051.1"/>
    <property type="molecule type" value="Genomic_DNA"/>
</dbReference>
<feature type="region of interest" description="Disordered" evidence="1">
    <location>
        <begin position="102"/>
        <end position="233"/>
    </location>
</feature>
<evidence type="ECO:0000256" key="1">
    <source>
        <dbReference type="SAM" id="MobiDB-lite"/>
    </source>
</evidence>